<sequence length="412" mass="46249">MKFIHAADLHLDSPFQGLHNESLPTPLWEQIRQSTFTSFQRIVDGAIDQNVDFVLLAGDLFDRQEHSVSARVFLIQQLQRLADAKIPVLIIFGNHDYYSGDIKQLGYPDNTTVFGNQVETKKIQLTNGQVVAITGFSFQNQWVNEPMINDYPNAVAADWNIGMLHGSLAGLDSPEANYAPFTLKQLQSKNYDYWALGHIHKRQSLDDKGLINYSGNTQGRHINETGEKGYLLVQSTGHELTTAFQPTSPIVWEVVAMKITDKSVDNLANSIMNALSKQHYSKLHFIRIRLTADQAIPDTILESLASGDLLTAVQQMNTGSWQQLNTWVTSIKAAAGSQRIISSLDQSFFDEAKQQTLTPEQLDRLTQQSLDKYPFIKADLATRDSQQDIFEQTTAILQRHVSGPEDEEASQK</sequence>
<dbReference type="PIRSF" id="PIRSF033091">
    <property type="entry name" value="Pesterase_YhaO"/>
    <property type="match status" value="1"/>
</dbReference>
<comment type="caution">
    <text evidence="3">The sequence shown here is derived from an EMBL/GenBank/DDBJ whole genome shotgun (WGS) entry which is preliminary data.</text>
</comment>
<dbReference type="SUPFAM" id="SSF56300">
    <property type="entry name" value="Metallo-dependent phosphatases"/>
    <property type="match status" value="1"/>
</dbReference>
<evidence type="ECO:0000256" key="1">
    <source>
        <dbReference type="ARBA" id="ARBA00022801"/>
    </source>
</evidence>
<dbReference type="STRING" id="1423795.FD12_GL000218"/>
<evidence type="ECO:0000313" key="3">
    <source>
        <dbReference type="EMBL" id="GEP71142.1"/>
    </source>
</evidence>
<dbReference type="PANTHER" id="PTHR30337:SF7">
    <property type="entry name" value="PHOSPHOESTERASE"/>
    <property type="match status" value="1"/>
</dbReference>
<name>A0A512PJ12_9LACO</name>
<keyword evidence="1" id="KW-0378">Hydrolase</keyword>
<feature type="domain" description="Calcineurin-like phosphoesterase" evidence="2">
    <location>
        <begin position="1"/>
        <end position="201"/>
    </location>
</feature>
<dbReference type="AlphaFoldDB" id="A0A512PJ12"/>
<accession>A0A512PJ12</accession>
<dbReference type="InterPro" id="IPR004843">
    <property type="entry name" value="Calcineurin-like_PHP"/>
</dbReference>
<dbReference type="Pfam" id="PF00149">
    <property type="entry name" value="Metallophos"/>
    <property type="match status" value="1"/>
</dbReference>
<dbReference type="GO" id="GO:0016787">
    <property type="term" value="F:hydrolase activity"/>
    <property type="evidence" value="ECO:0007669"/>
    <property type="project" value="UniProtKB-KW"/>
</dbReference>
<dbReference type="CDD" id="cd00840">
    <property type="entry name" value="MPP_Mre11_N"/>
    <property type="match status" value="1"/>
</dbReference>
<dbReference type="RefSeq" id="WP_054746724.1">
    <property type="nucleotide sequence ID" value="NZ_BKAM01000001.1"/>
</dbReference>
<dbReference type="EMBL" id="BKAM01000001">
    <property type="protein sequence ID" value="GEP71142.1"/>
    <property type="molecule type" value="Genomic_DNA"/>
</dbReference>
<dbReference type="InterPro" id="IPR014576">
    <property type="entry name" value="Pesterase_YhaO"/>
</dbReference>
<dbReference type="InterPro" id="IPR029052">
    <property type="entry name" value="Metallo-depent_PP-like"/>
</dbReference>
<dbReference type="PANTHER" id="PTHR30337">
    <property type="entry name" value="COMPONENT OF ATP-DEPENDENT DSDNA EXONUCLEASE"/>
    <property type="match status" value="1"/>
</dbReference>
<evidence type="ECO:0000259" key="2">
    <source>
        <dbReference type="Pfam" id="PF00149"/>
    </source>
</evidence>
<dbReference type="Proteomes" id="UP000321569">
    <property type="component" value="Unassembled WGS sequence"/>
</dbReference>
<dbReference type="InterPro" id="IPR041796">
    <property type="entry name" value="Mre11_N"/>
</dbReference>
<dbReference type="Gene3D" id="3.60.21.10">
    <property type="match status" value="1"/>
</dbReference>
<gene>
    <name evidence="3" type="ORF">LRA02_00100</name>
</gene>
<dbReference type="OrthoDB" id="9773856at2"/>
<evidence type="ECO:0000313" key="4">
    <source>
        <dbReference type="Proteomes" id="UP000321569"/>
    </source>
</evidence>
<proteinExistence type="predicted"/>
<protein>
    <recommendedName>
        <fullName evidence="2">Calcineurin-like phosphoesterase domain-containing protein</fullName>
    </recommendedName>
</protein>
<dbReference type="InterPro" id="IPR050535">
    <property type="entry name" value="DNA_Repair-Maintenance_Comp"/>
</dbReference>
<reference evidence="3 4" key="1">
    <citation type="submission" date="2019-07" db="EMBL/GenBank/DDBJ databases">
        <title>Whole genome shotgun sequence of Lactobacillus rapi NBRC 109618.</title>
        <authorList>
            <person name="Hosoyama A."/>
            <person name="Uohara A."/>
            <person name="Ohji S."/>
            <person name="Ichikawa N."/>
        </authorList>
    </citation>
    <scope>NUCLEOTIDE SEQUENCE [LARGE SCALE GENOMIC DNA]</scope>
    <source>
        <strain evidence="3 4">NBRC 109618</strain>
    </source>
</reference>
<organism evidence="3 4">
    <name type="scientific">Lentilactobacillus rapi</name>
    <dbReference type="NCBI Taxonomy" id="481723"/>
    <lineage>
        <taxon>Bacteria</taxon>
        <taxon>Bacillati</taxon>
        <taxon>Bacillota</taxon>
        <taxon>Bacilli</taxon>
        <taxon>Lactobacillales</taxon>
        <taxon>Lactobacillaceae</taxon>
        <taxon>Lentilactobacillus</taxon>
    </lineage>
</organism>